<feature type="compositionally biased region" description="Basic and acidic residues" evidence="1">
    <location>
        <begin position="91"/>
        <end position="124"/>
    </location>
</feature>
<evidence type="ECO:0000313" key="3">
    <source>
        <dbReference type="Proteomes" id="UP000681315"/>
    </source>
</evidence>
<protein>
    <submittedName>
        <fullName evidence="2">Uncharacterized protein</fullName>
    </submittedName>
</protein>
<accession>A0ABS3SUG2</accession>
<keyword evidence="3" id="KW-1185">Reference proteome</keyword>
<dbReference type="EMBL" id="JAGEVG010000014">
    <property type="protein sequence ID" value="MBO3099076.1"/>
    <property type="molecule type" value="Genomic_DNA"/>
</dbReference>
<name>A0ABS3SUG2_9FLAO</name>
<dbReference type="RefSeq" id="WP_208234199.1">
    <property type="nucleotide sequence ID" value="NZ_JAGEVG010000014.1"/>
</dbReference>
<feature type="compositionally biased region" description="Basic residues" evidence="1">
    <location>
        <begin position="69"/>
        <end position="90"/>
    </location>
</feature>
<evidence type="ECO:0000313" key="2">
    <source>
        <dbReference type="EMBL" id="MBO3099076.1"/>
    </source>
</evidence>
<sequence length="145" mass="17301">MKNWMFIFFMSLGIMANAQHVISEGVAYEVKGKSVFKEGIDITHTLDKSKKDQIIKTHKNKLRADKRAEKARKKQEKARKKAAKDLKRKQKAQDRYLKATKRLEQNQAKYDRLKERGRISPKDDEKWLKKLDRFKTNVEKRRKKL</sequence>
<comment type="caution">
    <text evidence="2">The sequence shown here is derived from an EMBL/GenBank/DDBJ whole genome shotgun (WGS) entry which is preliminary data.</text>
</comment>
<gene>
    <name evidence="2" type="ORF">J4051_12405</name>
</gene>
<feature type="region of interest" description="Disordered" evidence="1">
    <location>
        <begin position="58"/>
        <end position="124"/>
    </location>
</feature>
<organism evidence="2 3">
    <name type="scientific">Gelidibacter pelagius</name>
    <dbReference type="NCBI Taxonomy" id="2819985"/>
    <lineage>
        <taxon>Bacteria</taxon>
        <taxon>Pseudomonadati</taxon>
        <taxon>Bacteroidota</taxon>
        <taxon>Flavobacteriia</taxon>
        <taxon>Flavobacteriales</taxon>
        <taxon>Flavobacteriaceae</taxon>
        <taxon>Gelidibacter</taxon>
    </lineage>
</organism>
<proteinExistence type="predicted"/>
<evidence type="ECO:0000256" key="1">
    <source>
        <dbReference type="SAM" id="MobiDB-lite"/>
    </source>
</evidence>
<dbReference type="Proteomes" id="UP000681315">
    <property type="component" value="Unassembled WGS sequence"/>
</dbReference>
<reference evidence="2 3" key="1">
    <citation type="submission" date="2021-03" db="EMBL/GenBank/DDBJ databases">
        <title>Gelidibacter sp. nov., isolated from costal sediment.</title>
        <authorList>
            <person name="Lun K.-Y."/>
        </authorList>
    </citation>
    <scope>NUCLEOTIDE SEQUENCE [LARGE SCALE GENOMIC DNA]</scope>
    <source>
        <strain evidence="2 3">DF109</strain>
    </source>
</reference>